<keyword evidence="2" id="KW-1185">Reference proteome</keyword>
<gene>
    <name evidence="1" type="ORF">E2C01_100171</name>
</gene>
<comment type="caution">
    <text evidence="1">The sequence shown here is derived from an EMBL/GenBank/DDBJ whole genome shotgun (WGS) entry which is preliminary data.</text>
</comment>
<reference evidence="1 2" key="1">
    <citation type="submission" date="2019-05" db="EMBL/GenBank/DDBJ databases">
        <title>Another draft genome of Portunus trituberculatus and its Hox gene families provides insights of decapod evolution.</title>
        <authorList>
            <person name="Jeong J.-H."/>
            <person name="Song I."/>
            <person name="Kim S."/>
            <person name="Choi T."/>
            <person name="Kim D."/>
            <person name="Ryu S."/>
            <person name="Kim W."/>
        </authorList>
    </citation>
    <scope>NUCLEOTIDE SEQUENCE [LARGE SCALE GENOMIC DNA]</scope>
    <source>
        <tissue evidence="1">Muscle</tissue>
    </source>
</reference>
<evidence type="ECO:0000313" key="2">
    <source>
        <dbReference type="Proteomes" id="UP000324222"/>
    </source>
</evidence>
<dbReference type="Proteomes" id="UP000324222">
    <property type="component" value="Unassembled WGS sequence"/>
</dbReference>
<evidence type="ECO:0000313" key="1">
    <source>
        <dbReference type="EMBL" id="MPD04480.1"/>
    </source>
</evidence>
<dbReference type="AlphaFoldDB" id="A0A5B7KBC7"/>
<name>A0A5B7KBC7_PORTR</name>
<sequence>MKRILRQGTCCHLPLLH</sequence>
<protein>
    <submittedName>
        <fullName evidence="1">Uncharacterized protein</fullName>
    </submittedName>
</protein>
<dbReference type="EMBL" id="VSRR010141204">
    <property type="protein sequence ID" value="MPD04480.1"/>
    <property type="molecule type" value="Genomic_DNA"/>
</dbReference>
<proteinExistence type="predicted"/>
<organism evidence="1 2">
    <name type="scientific">Portunus trituberculatus</name>
    <name type="common">Swimming crab</name>
    <name type="synonym">Neptunus trituberculatus</name>
    <dbReference type="NCBI Taxonomy" id="210409"/>
    <lineage>
        <taxon>Eukaryota</taxon>
        <taxon>Metazoa</taxon>
        <taxon>Ecdysozoa</taxon>
        <taxon>Arthropoda</taxon>
        <taxon>Crustacea</taxon>
        <taxon>Multicrustacea</taxon>
        <taxon>Malacostraca</taxon>
        <taxon>Eumalacostraca</taxon>
        <taxon>Eucarida</taxon>
        <taxon>Decapoda</taxon>
        <taxon>Pleocyemata</taxon>
        <taxon>Brachyura</taxon>
        <taxon>Eubrachyura</taxon>
        <taxon>Portunoidea</taxon>
        <taxon>Portunidae</taxon>
        <taxon>Portuninae</taxon>
        <taxon>Portunus</taxon>
    </lineage>
</organism>
<accession>A0A5B7KBC7</accession>